<dbReference type="RefSeq" id="WP_039832880.1">
    <property type="nucleotide sequence ID" value="NZ_CP068596.1"/>
</dbReference>
<sequence>MAEEKLEKTQKLYKPTVAARELAERLFKESGIEFEGDFFAHVMATYELQQMKTSLGAGYQKQISSLEYHLKSVAEHFTSMLQTEHSERQELIEGYEEKVVNLSGELTAQQDEISHLKHKLAESDEHAGKTLDENTELRKYITSIENLNSKNEQILIENKDRIERLSKMVLDGQDAITKKQELETKVSELLQISNEQNRTIEQMTASQKEFSEAVKRDQKKAEEQHADRLKETKLSAKLEADQAMVELKRVLQDELAAARNEHASDLRKLYAEIDGLRQQLADARQTATANAFVNTPPPKSNTDN</sequence>
<feature type="compositionally biased region" description="Pro residues" evidence="1">
    <location>
        <begin position="295"/>
        <end position="304"/>
    </location>
</feature>
<dbReference type="Proteomes" id="UP000595841">
    <property type="component" value="Plasmid unnamed1"/>
</dbReference>
<dbReference type="EMBL" id="CP068596">
    <property type="protein sequence ID" value="QQZ64580.1"/>
    <property type="molecule type" value="Genomic_DNA"/>
</dbReference>
<evidence type="ECO:0000313" key="2">
    <source>
        <dbReference type="EMBL" id="QQZ64580.1"/>
    </source>
</evidence>
<name>A0A974PIZ7_9BACL</name>
<protein>
    <submittedName>
        <fullName evidence="2">Uncharacterized protein</fullName>
    </submittedName>
</protein>
<reference evidence="2 3" key="1">
    <citation type="submission" date="2021-01" db="EMBL/GenBank/DDBJ databases">
        <title>Whole genome sequence of Paenibacillus sonchi LMG 24727 for comparative genomics.</title>
        <authorList>
            <person name="Lee G."/>
            <person name="Kim M.-J."/>
            <person name="Lim K."/>
            <person name="Shin J.-H."/>
        </authorList>
    </citation>
    <scope>NUCLEOTIDE SEQUENCE [LARGE SCALE GENOMIC DNA]</scope>
    <source>
        <strain evidence="2 3">LMG 24727</strain>
        <plasmid evidence="2 3">unnamed1</plasmid>
    </source>
</reference>
<feature type="region of interest" description="Disordered" evidence="1">
    <location>
        <begin position="285"/>
        <end position="304"/>
    </location>
</feature>
<proteinExistence type="predicted"/>
<keyword evidence="2" id="KW-0614">Plasmid</keyword>
<evidence type="ECO:0000256" key="1">
    <source>
        <dbReference type="SAM" id="MobiDB-lite"/>
    </source>
</evidence>
<geneLocation type="plasmid" evidence="2 3">
    <name>unnamed1</name>
</geneLocation>
<keyword evidence="3" id="KW-1185">Reference proteome</keyword>
<organism evidence="2 3">
    <name type="scientific">Paenibacillus sonchi</name>
    <dbReference type="NCBI Taxonomy" id="373687"/>
    <lineage>
        <taxon>Bacteria</taxon>
        <taxon>Bacillati</taxon>
        <taxon>Bacillota</taxon>
        <taxon>Bacilli</taxon>
        <taxon>Bacillales</taxon>
        <taxon>Paenibacillaceae</taxon>
        <taxon>Paenibacillus</taxon>
        <taxon>Paenibacillus sonchi group</taxon>
    </lineage>
</organism>
<evidence type="ECO:0000313" key="3">
    <source>
        <dbReference type="Proteomes" id="UP000595841"/>
    </source>
</evidence>
<gene>
    <name evidence="2" type="ORF">JI735_34700</name>
</gene>
<accession>A0A974PIZ7</accession>
<dbReference type="AlphaFoldDB" id="A0A974PIZ7"/>
<dbReference type="KEGG" id="pson:JI735_34700"/>